<dbReference type="PANTHER" id="PTHR11474:SF125">
    <property type="entry name" value="N-ACETYL-6-HYDROXYTRYPTOPHAN OXIDASE IVOB-RELATED"/>
    <property type="match status" value="1"/>
</dbReference>
<keyword evidence="6" id="KW-1185">Reference proteome</keyword>
<dbReference type="GO" id="GO:0046872">
    <property type="term" value="F:metal ion binding"/>
    <property type="evidence" value="ECO:0007669"/>
    <property type="project" value="UniProtKB-KW"/>
</dbReference>
<dbReference type="InterPro" id="IPR050316">
    <property type="entry name" value="Tyrosinase/Hemocyanin"/>
</dbReference>
<evidence type="ECO:0000313" key="5">
    <source>
        <dbReference type="EMBL" id="KAF2200285.1"/>
    </source>
</evidence>
<feature type="chain" id="PRO_5040266484" evidence="3">
    <location>
        <begin position="27"/>
        <end position="401"/>
    </location>
</feature>
<dbReference type="InterPro" id="IPR002227">
    <property type="entry name" value="Tyrosinase_Cu-bd"/>
</dbReference>
<dbReference type="OrthoDB" id="6132182at2759"/>
<comment type="caution">
    <text evidence="5">The sequence shown here is derived from an EMBL/GenBank/DDBJ whole genome shotgun (WGS) entry which is preliminary data.</text>
</comment>
<dbReference type="PRINTS" id="PR00092">
    <property type="entry name" value="TYROSINASE"/>
</dbReference>
<feature type="signal peptide" evidence="3">
    <location>
        <begin position="1"/>
        <end position="26"/>
    </location>
</feature>
<name>A0A9P4MXW5_9PLEO</name>
<dbReference type="Pfam" id="PF00264">
    <property type="entry name" value="Tyrosinase"/>
    <property type="match status" value="1"/>
</dbReference>
<dbReference type="Proteomes" id="UP000799536">
    <property type="component" value="Unassembled WGS sequence"/>
</dbReference>
<accession>A0A9P4MXW5</accession>
<proteinExistence type="predicted"/>
<dbReference type="EMBL" id="ML994030">
    <property type="protein sequence ID" value="KAF2200285.1"/>
    <property type="molecule type" value="Genomic_DNA"/>
</dbReference>
<dbReference type="AlphaFoldDB" id="A0A9P4MXW5"/>
<dbReference type="PANTHER" id="PTHR11474">
    <property type="entry name" value="TYROSINASE FAMILY MEMBER"/>
    <property type="match status" value="1"/>
</dbReference>
<sequence length="401" mass="44557">MTAGSLLQTFTVYLGLLAVFPTCIHASPLVQRDLTADQIAAQALTNAYKVLNGTLSDGMTRPATGCSKDKLQIRKEYGDLSKAEQSEYIRAVKCILNKPSKLDNTKYPGAKSRYDDFVVVHMNMTPSVHGTANFMHWHRYYIWAYETALKTECDFKGTQPYWNWGKYQDLTTSPIFNGDEWSLGGNGEYVKHNGGFVGRQIPAGPGGGCVKTGPFANLTIHLGPLSSTIDPALGVKSNPRRDGYGDNPRCLRRDVNNYFVTQFLRPVDIASHITTSTSILTFQDTLQNDTPQKAALHSGGHFSIWGDPGGDVYVSPAEPAFWLHHGQLDRHWWMWANYLEDQVKARTQMYEGGTSWMAPNSAKGKPTDKQWLSVVAPTGMEGVQSKEMFSTTAGPFCYVYQ</sequence>
<dbReference type="InterPro" id="IPR008922">
    <property type="entry name" value="Di-copper_centre_dom_sf"/>
</dbReference>
<keyword evidence="3" id="KW-0732">Signal</keyword>
<evidence type="ECO:0000313" key="6">
    <source>
        <dbReference type="Proteomes" id="UP000799536"/>
    </source>
</evidence>
<dbReference type="GO" id="GO:0016491">
    <property type="term" value="F:oxidoreductase activity"/>
    <property type="evidence" value="ECO:0007669"/>
    <property type="project" value="UniProtKB-KW"/>
</dbReference>
<dbReference type="Gene3D" id="1.10.1280.10">
    <property type="entry name" value="Di-copper center containing domain from catechol oxidase"/>
    <property type="match status" value="1"/>
</dbReference>
<reference evidence="5" key="1">
    <citation type="journal article" date="2020" name="Stud. Mycol.">
        <title>101 Dothideomycetes genomes: a test case for predicting lifestyles and emergence of pathogens.</title>
        <authorList>
            <person name="Haridas S."/>
            <person name="Albert R."/>
            <person name="Binder M."/>
            <person name="Bloem J."/>
            <person name="Labutti K."/>
            <person name="Salamov A."/>
            <person name="Andreopoulos B."/>
            <person name="Baker S."/>
            <person name="Barry K."/>
            <person name="Bills G."/>
            <person name="Bluhm B."/>
            <person name="Cannon C."/>
            <person name="Castanera R."/>
            <person name="Culley D."/>
            <person name="Daum C."/>
            <person name="Ezra D."/>
            <person name="Gonzalez J."/>
            <person name="Henrissat B."/>
            <person name="Kuo A."/>
            <person name="Liang C."/>
            <person name="Lipzen A."/>
            <person name="Lutzoni F."/>
            <person name="Magnuson J."/>
            <person name="Mondo S."/>
            <person name="Nolan M."/>
            <person name="Ohm R."/>
            <person name="Pangilinan J."/>
            <person name="Park H.-J."/>
            <person name="Ramirez L."/>
            <person name="Alfaro M."/>
            <person name="Sun H."/>
            <person name="Tritt A."/>
            <person name="Yoshinaga Y."/>
            <person name="Zwiers L.-H."/>
            <person name="Turgeon B."/>
            <person name="Goodwin S."/>
            <person name="Spatafora J."/>
            <person name="Crous P."/>
            <person name="Grigoriev I."/>
        </authorList>
    </citation>
    <scope>NUCLEOTIDE SEQUENCE</scope>
    <source>
        <strain evidence="5">ATCC 74209</strain>
    </source>
</reference>
<dbReference type="SUPFAM" id="SSF48056">
    <property type="entry name" value="Di-copper centre-containing domain"/>
    <property type="match status" value="1"/>
</dbReference>
<feature type="domain" description="Tyrosinase copper-binding" evidence="4">
    <location>
        <begin position="111"/>
        <end position="337"/>
    </location>
</feature>
<organism evidence="5 6">
    <name type="scientific">Delitschia confertaspora ATCC 74209</name>
    <dbReference type="NCBI Taxonomy" id="1513339"/>
    <lineage>
        <taxon>Eukaryota</taxon>
        <taxon>Fungi</taxon>
        <taxon>Dikarya</taxon>
        <taxon>Ascomycota</taxon>
        <taxon>Pezizomycotina</taxon>
        <taxon>Dothideomycetes</taxon>
        <taxon>Pleosporomycetidae</taxon>
        <taxon>Pleosporales</taxon>
        <taxon>Delitschiaceae</taxon>
        <taxon>Delitschia</taxon>
    </lineage>
</organism>
<gene>
    <name evidence="5" type="ORF">GQ43DRAFT_441727</name>
</gene>
<evidence type="ECO:0000256" key="1">
    <source>
        <dbReference type="ARBA" id="ARBA00022723"/>
    </source>
</evidence>
<evidence type="ECO:0000256" key="3">
    <source>
        <dbReference type="SAM" id="SignalP"/>
    </source>
</evidence>
<keyword evidence="2" id="KW-0560">Oxidoreductase</keyword>
<evidence type="ECO:0000259" key="4">
    <source>
        <dbReference type="Pfam" id="PF00264"/>
    </source>
</evidence>
<protein>
    <submittedName>
        <fullName evidence="5">Di-copper centre-containing protein</fullName>
    </submittedName>
</protein>
<evidence type="ECO:0000256" key="2">
    <source>
        <dbReference type="ARBA" id="ARBA00023002"/>
    </source>
</evidence>
<keyword evidence="1" id="KW-0479">Metal-binding</keyword>